<dbReference type="InterPro" id="IPR015925">
    <property type="entry name" value="Ryanodine_IP3_receptor"/>
</dbReference>
<sequence length="3610" mass="408254">MPICFGDIVILSSTIFDRTVLLCDRIVTTCFLFDEELFKDDRQFMSQFGRNCWEIIGLSKFSTDTTPSALTEASEDLFGYQLHYGDKFVLRNLLTRQIFRFSQDFLTDFRHEDETRGRTELEILSPSVYRKKGDIVENGDHVVVIDNSTGLCVSYDPSTIHTFGSPLSKPQWLPLTGTETSQWTISTFGVGIWARRSEYGLKDNTNKDIRRNCSDQNKQEFVSGSIVSIGDTQHTTFLSGFSPLCDSYLETSKEHSPLFRILPTKPVKIDSISNELHQLSKTSAFERGIVMDAITQDFVDLPEMWELDLVSGRFLDYNTFLSDLSKTNVRLRWNTPFRVRSLLTGKHLSVNTDSGTNIKEKDESARETVVKILQPVKKSSISLDLTESSHPPDSLLEKPKSEDDAENITRGEIVWSSDQDDLDTTLFACVPLKESTTTNLVSNTHPFSIVHISTLSRLTRGQPFFIEAAEVKKRLQHELDIAKIHNEDNSVPMDGSIGLSRASGDGPKSLGHSLSRSRGKSYGSLRSKSSHGSDFSSQFGAQFFRTKEERDNPIEPFSECMKLNTRCIWGNLKALGMKELTREDVKKELMRADEKKEFTGEDEKMEEMNEDKKKESMSQVFRLMTDEENDEECVISRKGDKASSLVCFLLSSSRIVTELINETDQQTGFDLSTITKLDRVLTMLTNLLFPLVDSTDPAAVLYMVSFIHTFNSLPSPRQDTEFDVVPLTNSETLQNTIAQAGFLRSCLDILDQLSPSSHLARSKQPQLRQAVNSLRNTCLFILSTLCFKNSYCASVVKRRDLKWLFSTNFVNALVLFHTVFCSNARFTDTISKEYLEEAIAASTQQTENETQLILNKSRCIVFLNSLTEFRPDHVVLLPLTKFLGVSTFEADFADIQILKTWKKDTSEMSPLSILRNTLRKEADTVSDEDSFLTQPKKIDDQTEKSDSGTAIKVVVFKSMQNRLAEILKKHRSATRLFAQHNTILIETTPSEHTDQSTSETDSPPTHSILFESLEGYIGFTRPEFLKSVDSLNFPPSDNQKPIDLTKDYVREKDYRTNKTGKEFSLKREPELWMHLALSLRMFTILTHQARQESVIEARQLFPHISLFAMVFTPAIPGFVRIEAFRLLRVLFLTPHAESITESLKQPGPPTDTFLTKSEKRIRKTKMSLFRAIRAVSLILNALLIAQSNSSRAPSKRLVTKEYLAAIALNPNLHFLGHLTLSQQFQFLNQFVLCLHCCLSTRENNSFESQYFEEAEVQKMKVRRNGKAENIEIRHQSGLKLTLSYLVTSPIRLREPLVIIQHSNTFNEVLNILTERGELKSTLPPAEVRILCREIRTSAQRIREMMKTREALDTVQTHWNNFLKSKPEQADKKARVGDTSDLIALLDRNISQAIEPIVKAELASWKPVLEPDDTGIRERLDWAEGKMRSLLLSDHVAEGHLQGLLNFIESLVVHGSASELFDIREKKDGTNAHFIEAPSLSHTPPPSPHSAEIFESISGISVTSHHQLDDLLGYHAPPDEVLIALAERSKQSLPPLQSVRIRPALVSLVRQLDLVRFLSLATHHPHSKIADRCRFYRLLLLILNGESLVDAEHPTSMSHIAADILLDRLFLSLHTNEDQDQSSIVLASALLVRLLQVQTVSAVVTPKQVKMVCLRLGEKLKTEEQNNLIRILVLACGTPTHPLRNNQSTIIKDGIPHIHKILFPRKETNGTSDRKTAWDELREQENYLWDAAAQLKREDDTENCGEDLVLHIVRYLYSIRGENTLPSTAPWHIGEEVLASLCFYHRSTVDNASNVELQGHSDLAIRLSSVELLTSLSFGLSAESRHYINTYLPFTSLVRAISPELRIVLPASVVKIFHKAIMHGHLAFPLSSMNTSVAAASLHSLTNTLLTSYTHSLNALALLSSSRVLEDDPKMKNLRLYQQVDLNHKSLVESIVDTIDPNRPDMNQPPLDPLIHPMEPQSPNTTIDSMKQNEPDAASHTLNSIDHPKVNEISLLLSIRVCGQYLFYLLFECYQPTTQFLLTALRSQLKLTLSVNQLETFLASTPIPPNSNISTQLPDTNTAITLPKTDGLNQDVLTKLQVLDKWDVGFKQVLQSHYPQNKADPATWLARPVQSEYPLTFNQFLAMFRKDVVFMDVKKGKKELNLQKKRQDPFELMSPTSQDTIKSPIYSFHKSEESLASRLALALIERLVVPLQTLSTLIVLASDMFDPSHSVNVTISPDFLFPIDTEVEQQQPTPPTSKPTNTSSVIREALFDSESAWSPEAASNPLNSVQNSLNQLKDWPIVLGYNSSLFRDMSVLPHTRLAAHPPSKSFPHALIRSIRVLLISPFVCLDDITTSHFYNTLAKLKPRTIALNPGTAYKTFVDHFDTSSQNAQLRSTTLCPSCIRTPMTIDDKGRVKQIQYLSTFCTAVGQINSFIRKAHHEKSPKQNNILNHVEEDHPPTPTPPTPDTPKPAEDRSHIQSDVSQFGSVDAKFFVAHQKSNVKTITDLFPKLGTDSAAHPFVVNMAMWQQREALEAEWRDTIDTKTKNLTLTMNTIERELEKEIGNALTKLFDGWAKQKTRFDHETSELGNTLHKTLPWMPCRENARTVCVILNVLCCVHWAKGSNQLRLNSSRNGLLHRALIQIASSSLEVAGAALQTVVSIVLPPSQNKTELLSVTVGNKLSKSPDDQMSSEVEIEITLICLSLIVALMERQEWLFLPRFCEQLNELAAEISDPFVVATEIKWKKGNNSLSTKKVLKAYIESALSLISHLTSSHNNIAQCVFGGLYTAKPSTRTRSEDNAGDAVSEKCAIRLFSAKLRLIHLKYKKFLQLETSDEQTRVDRKLTTEMKLTPLKASVVAQILQDEAIHPFFPSPEQHFDSIGSMIRLLTSLVPNASTANWAENVDFEHINMLLTTLTDLISGPCLANQQRAIDSGIVLLLYTLLSLEPVINVDREVNEEKRKIEEKCLKMDTHILNVCFALIEGPKRIQICELLLNAEIKPLLVKKVQNYEQFWEKAIEEKKSDGLSFEEEQEWENKPSTVRDTELRLMCLDAYLHEVESGVKNGNDQLEAYDSLKHRSPLKEIGKVEVVRTYASLEDDGERVVGKMVRKELERRKNETKVTIQSGEEEHEVVELVIFPIDQHVTTLPSSAHRSIIQKCWEVPNTIDRMEKFQTLSIGTHEGEMLSRKYDRNPFVQFTLNNILHRSVYVTSIVVMVVSLILLVFKDFLSNPKGMEVVLLILNAVQFVLCLFKLVRSIIIGNSTTTQKKAALYRIEQLRKNRSWKQKRAGIGNVGRRWLWALNWSILSAVICLVFNGLAFWKPNFIGFLVIILIQDIPIIGTIATALSLNLQFLLLTLVLVVLLLGVFGVFLSSFYTNRIISDGTNICSTIAECFQLAVWATPASGQNFPDWMTMTNVWDVIIILAFFVVIGSVAINLFLAVINDSVGDQQDNEAEITNRQINECFVCGQERNNLEMAGIDFQTHVEKKHDTHRYFAFIMTLLANNENPQREVFMTGTEALVLCHLRYETHSLTPSYFPMDWSLFQSGWIGRETLREEEEMKRVVLSATEEMESKKEKIIHALNTTRAVKERLANMNTQLVEMQQRIEAMDHHQTDASTQPATAIRHP</sequence>
<keyword evidence="5" id="KW-1185">Reference proteome</keyword>
<keyword evidence="3" id="KW-0812">Transmembrane</keyword>
<evidence type="ECO:0000256" key="3">
    <source>
        <dbReference type="SAM" id="Phobius"/>
    </source>
</evidence>
<dbReference type="PANTHER" id="PTHR13715">
    <property type="entry name" value="RYANODINE RECEPTOR AND IP3 RECEPTOR"/>
    <property type="match status" value="1"/>
</dbReference>
<keyword evidence="3" id="KW-0472">Membrane</keyword>
<protein>
    <recommendedName>
        <fullName evidence="6">HECT-type E3 ubiquitin transferase</fullName>
    </recommendedName>
</protein>
<feature type="transmembrane region" description="Helical" evidence="3">
    <location>
        <begin position="3335"/>
        <end position="3354"/>
    </location>
</feature>
<feature type="transmembrane region" description="Helical" evidence="3">
    <location>
        <begin position="3219"/>
        <end position="3241"/>
    </location>
</feature>
<proteinExistence type="predicted"/>
<evidence type="ECO:0000256" key="2">
    <source>
        <dbReference type="SAM" id="MobiDB-lite"/>
    </source>
</evidence>
<feature type="transmembrane region" description="Helical" evidence="3">
    <location>
        <begin position="3189"/>
        <end position="3207"/>
    </location>
</feature>
<feature type="region of interest" description="Disordered" evidence="2">
    <location>
        <begin position="2434"/>
        <end position="2461"/>
    </location>
</feature>
<feature type="region of interest" description="Disordered" evidence="2">
    <location>
        <begin position="383"/>
        <end position="407"/>
    </location>
</feature>
<accession>A0ABQ9XKS8</accession>
<evidence type="ECO:0000313" key="4">
    <source>
        <dbReference type="EMBL" id="KAK2951992.1"/>
    </source>
</evidence>
<evidence type="ECO:0000256" key="1">
    <source>
        <dbReference type="SAM" id="Coils"/>
    </source>
</evidence>
<feature type="compositionally biased region" description="Polar residues" evidence="2">
    <location>
        <begin position="524"/>
        <end position="535"/>
    </location>
</feature>
<dbReference type="EMBL" id="JARBJD010000110">
    <property type="protein sequence ID" value="KAK2951992.1"/>
    <property type="molecule type" value="Genomic_DNA"/>
</dbReference>
<feature type="transmembrane region" description="Helical" evidence="3">
    <location>
        <begin position="3280"/>
        <end position="3300"/>
    </location>
</feature>
<dbReference type="PANTHER" id="PTHR13715:SF99">
    <property type="entry name" value="INOSITOL 1,4,5-TRISPHOSPHATE RECEPTOR-LIKE PROTEIN A"/>
    <property type="match status" value="1"/>
</dbReference>
<feature type="region of interest" description="Disordered" evidence="2">
    <location>
        <begin position="486"/>
        <end position="535"/>
    </location>
</feature>
<feature type="transmembrane region" description="Helical" evidence="3">
    <location>
        <begin position="3307"/>
        <end position="3329"/>
    </location>
</feature>
<dbReference type="Proteomes" id="UP001281761">
    <property type="component" value="Unassembled WGS sequence"/>
</dbReference>
<organism evidence="4 5">
    <name type="scientific">Blattamonas nauphoetae</name>
    <dbReference type="NCBI Taxonomy" id="2049346"/>
    <lineage>
        <taxon>Eukaryota</taxon>
        <taxon>Metamonada</taxon>
        <taxon>Preaxostyla</taxon>
        <taxon>Oxymonadida</taxon>
        <taxon>Blattamonas</taxon>
    </lineage>
</organism>
<name>A0ABQ9XKS8_9EUKA</name>
<keyword evidence="1" id="KW-0175">Coiled coil</keyword>
<reference evidence="4 5" key="1">
    <citation type="journal article" date="2022" name="bioRxiv">
        <title>Genomics of Preaxostyla Flagellates Illuminates Evolutionary Transitions and the Path Towards Mitochondrial Loss.</title>
        <authorList>
            <person name="Novak L.V.F."/>
            <person name="Treitli S.C."/>
            <person name="Pyrih J."/>
            <person name="Halakuc P."/>
            <person name="Pipaliya S.V."/>
            <person name="Vacek V."/>
            <person name="Brzon O."/>
            <person name="Soukal P."/>
            <person name="Eme L."/>
            <person name="Dacks J.B."/>
            <person name="Karnkowska A."/>
            <person name="Elias M."/>
            <person name="Hampl V."/>
        </authorList>
    </citation>
    <scope>NUCLEOTIDE SEQUENCE [LARGE SCALE GENOMIC DNA]</scope>
    <source>
        <strain evidence="4">NAU3</strain>
        <tissue evidence="4">Gut</tissue>
    </source>
</reference>
<feature type="compositionally biased region" description="Pro residues" evidence="2">
    <location>
        <begin position="2442"/>
        <end position="2452"/>
    </location>
</feature>
<feature type="coiled-coil region" evidence="1">
    <location>
        <begin position="3568"/>
        <end position="3595"/>
    </location>
</feature>
<comment type="caution">
    <text evidence="4">The sequence shown here is derived from an EMBL/GenBank/DDBJ whole genome shotgun (WGS) entry which is preliminary data.</text>
</comment>
<evidence type="ECO:0000313" key="5">
    <source>
        <dbReference type="Proteomes" id="UP001281761"/>
    </source>
</evidence>
<keyword evidence="3" id="KW-1133">Transmembrane helix</keyword>
<feature type="transmembrane region" description="Helical" evidence="3">
    <location>
        <begin position="3403"/>
        <end position="3425"/>
    </location>
</feature>
<feature type="region of interest" description="Disordered" evidence="2">
    <location>
        <begin position="925"/>
        <end position="944"/>
    </location>
</feature>
<evidence type="ECO:0008006" key="6">
    <source>
        <dbReference type="Google" id="ProtNLM"/>
    </source>
</evidence>
<gene>
    <name evidence="4" type="ORF">BLNAU_13092</name>
</gene>